<evidence type="ECO:0000313" key="12">
    <source>
        <dbReference type="EMBL" id="EEG77250.1"/>
    </source>
</evidence>
<proteinExistence type="predicted"/>
<keyword evidence="3" id="KW-1003">Cell membrane</keyword>
<dbReference type="InterPro" id="IPR039421">
    <property type="entry name" value="Type_1_exporter"/>
</dbReference>
<keyword evidence="2" id="KW-0813">Transport</keyword>
<organism evidence="12 13">
    <name type="scientific">Dethiobacter alkaliphilus AHT 1</name>
    <dbReference type="NCBI Taxonomy" id="555088"/>
    <lineage>
        <taxon>Bacteria</taxon>
        <taxon>Bacillati</taxon>
        <taxon>Bacillota</taxon>
        <taxon>Dethiobacteria</taxon>
        <taxon>Dethiobacterales</taxon>
        <taxon>Dethiobacteraceae</taxon>
        <taxon>Dethiobacter</taxon>
    </lineage>
</organism>
<evidence type="ECO:0000256" key="1">
    <source>
        <dbReference type="ARBA" id="ARBA00004651"/>
    </source>
</evidence>
<dbReference type="PANTHER" id="PTHR43394">
    <property type="entry name" value="ATP-DEPENDENT PERMEASE MDL1, MITOCHONDRIAL"/>
    <property type="match status" value="1"/>
</dbReference>
<dbReference type="PROSITE" id="PS50893">
    <property type="entry name" value="ABC_TRANSPORTER_2"/>
    <property type="match status" value="1"/>
</dbReference>
<feature type="transmembrane region" description="Helical" evidence="9">
    <location>
        <begin position="53"/>
        <end position="71"/>
    </location>
</feature>
<evidence type="ECO:0000256" key="8">
    <source>
        <dbReference type="ARBA" id="ARBA00023136"/>
    </source>
</evidence>
<evidence type="ECO:0000256" key="2">
    <source>
        <dbReference type="ARBA" id="ARBA00022448"/>
    </source>
</evidence>
<dbReference type="Gene3D" id="1.20.1560.10">
    <property type="entry name" value="ABC transporter type 1, transmembrane domain"/>
    <property type="match status" value="1"/>
</dbReference>
<feature type="transmembrane region" description="Helical" evidence="9">
    <location>
        <begin position="12"/>
        <end position="33"/>
    </location>
</feature>
<evidence type="ECO:0000256" key="4">
    <source>
        <dbReference type="ARBA" id="ARBA00022692"/>
    </source>
</evidence>
<keyword evidence="4 9" id="KW-0812">Transmembrane</keyword>
<dbReference type="Gene3D" id="3.40.50.300">
    <property type="entry name" value="P-loop containing nucleotide triphosphate hydrolases"/>
    <property type="match status" value="1"/>
</dbReference>
<dbReference type="FunFam" id="1.20.1560.10:FF:000011">
    <property type="entry name" value="Multidrug ABC transporter ATP-binding protein"/>
    <property type="match status" value="1"/>
</dbReference>
<dbReference type="PROSITE" id="PS00211">
    <property type="entry name" value="ABC_TRANSPORTER_1"/>
    <property type="match status" value="1"/>
</dbReference>
<dbReference type="Pfam" id="PF00005">
    <property type="entry name" value="ABC_tran"/>
    <property type="match status" value="1"/>
</dbReference>
<dbReference type="eggNOG" id="COG1132">
    <property type="taxonomic scope" value="Bacteria"/>
</dbReference>
<dbReference type="CDD" id="cd18542">
    <property type="entry name" value="ABC_6TM_YknU_like"/>
    <property type="match status" value="1"/>
</dbReference>
<keyword evidence="6" id="KW-0067">ATP-binding</keyword>
<dbReference type="GO" id="GO:0016887">
    <property type="term" value="F:ATP hydrolysis activity"/>
    <property type="evidence" value="ECO:0007669"/>
    <property type="project" value="InterPro"/>
</dbReference>
<dbReference type="EMBL" id="ACJM01000009">
    <property type="protein sequence ID" value="EEG77250.1"/>
    <property type="molecule type" value="Genomic_DNA"/>
</dbReference>
<dbReference type="GO" id="GO:0005524">
    <property type="term" value="F:ATP binding"/>
    <property type="evidence" value="ECO:0007669"/>
    <property type="project" value="UniProtKB-KW"/>
</dbReference>
<comment type="caution">
    <text evidence="12">The sequence shown here is derived from an EMBL/GenBank/DDBJ whole genome shotgun (WGS) entry which is preliminary data.</text>
</comment>
<dbReference type="InterPro" id="IPR011527">
    <property type="entry name" value="ABC1_TM_dom"/>
</dbReference>
<evidence type="ECO:0000256" key="5">
    <source>
        <dbReference type="ARBA" id="ARBA00022741"/>
    </source>
</evidence>
<name>C0GHP4_DETAL</name>
<keyword evidence="5" id="KW-0547">Nucleotide-binding</keyword>
<accession>C0GHP4</accession>
<dbReference type="SUPFAM" id="SSF52540">
    <property type="entry name" value="P-loop containing nucleoside triphosphate hydrolases"/>
    <property type="match status" value="1"/>
</dbReference>
<feature type="transmembrane region" description="Helical" evidence="9">
    <location>
        <begin position="128"/>
        <end position="151"/>
    </location>
</feature>
<dbReference type="Proteomes" id="UP000006443">
    <property type="component" value="Unassembled WGS sequence"/>
</dbReference>
<dbReference type="InterPro" id="IPR017871">
    <property type="entry name" value="ABC_transporter-like_CS"/>
</dbReference>
<feature type="transmembrane region" description="Helical" evidence="9">
    <location>
        <begin position="238"/>
        <end position="259"/>
    </location>
</feature>
<comment type="subcellular location">
    <subcellularLocation>
        <location evidence="1">Cell membrane</location>
        <topology evidence="1">Multi-pass membrane protein</topology>
    </subcellularLocation>
</comment>
<evidence type="ECO:0000256" key="9">
    <source>
        <dbReference type="SAM" id="Phobius"/>
    </source>
</evidence>
<feature type="transmembrane region" description="Helical" evidence="9">
    <location>
        <begin position="157"/>
        <end position="176"/>
    </location>
</feature>
<feature type="domain" description="ABC transporter" evidence="10">
    <location>
        <begin position="334"/>
        <end position="568"/>
    </location>
</feature>
<evidence type="ECO:0000256" key="6">
    <source>
        <dbReference type="ARBA" id="ARBA00022840"/>
    </source>
</evidence>
<dbReference type="GO" id="GO:0005886">
    <property type="term" value="C:plasma membrane"/>
    <property type="evidence" value="ECO:0007669"/>
    <property type="project" value="UniProtKB-SubCell"/>
</dbReference>
<dbReference type="InterPro" id="IPR003439">
    <property type="entry name" value="ABC_transporter-like_ATP-bd"/>
</dbReference>
<dbReference type="Pfam" id="PF00664">
    <property type="entry name" value="ABC_membrane"/>
    <property type="match status" value="1"/>
</dbReference>
<protein>
    <submittedName>
        <fullName evidence="12">ABC transporter related protein</fullName>
    </submittedName>
</protein>
<evidence type="ECO:0000313" key="13">
    <source>
        <dbReference type="Proteomes" id="UP000006443"/>
    </source>
</evidence>
<dbReference type="SUPFAM" id="SSF90123">
    <property type="entry name" value="ABC transporter transmembrane region"/>
    <property type="match status" value="1"/>
</dbReference>
<dbReference type="AlphaFoldDB" id="C0GHP4"/>
<dbReference type="STRING" id="555088.DealDRAFT_2003"/>
<keyword evidence="7 9" id="KW-1133">Transmembrane helix</keyword>
<dbReference type="PANTHER" id="PTHR43394:SF1">
    <property type="entry name" value="ATP-BINDING CASSETTE SUB-FAMILY B MEMBER 10, MITOCHONDRIAL"/>
    <property type="match status" value="1"/>
</dbReference>
<sequence length="588" mass="65324">MRLKRLLVKLVPYWPMAVGAAFSALVVLVLNLLIPQFIRLVIDEAILEGQVFLLPWIAGGIVLVTVVKGVFSFGQRYLMERVAQKIIFDLRNRLYNHLQHLSFSYYENTQTGQLMSRATADVEMLKRFYGFGIIHLFQGAVTFIGVLIVIFAMHARLAALTVLALPIILVVIFRFGKKVGPAYQVIQEQLADLTSVLQENLTGIRVVKAFGREEGESQKFDNENAALLNKNISAVRIWAYYFPFLSFLTGLAAAFIIWYGGREVIAGRLMLGELIAFNSYLLMLVMPMRMLGWVVNLSQRALTSAARVFEILDTKPEIDDAPDARELLDVKGEVTFRSVSFAYREGVEALKNISFTAKPGENVAIVGTTGSGKTTLVSLIPRFYDPTEGEVLLDHEDIRSFTLQSLRRTIGFVSQDTFLFSATISENIGYGDAKADHEAIVAAAKAAQIHDFIVTLPQGYETMVGERGVNLSGGQKQRIAIARALLKDPKILILDDYTSSVDAHTEYLIRGALDTLMAGRTSFIIAQRISTVLAADQILVMDGGEIVARGTHEDLLETSPLYQEIYNIQFSGNSLTCDEEGRDNPWTT</sequence>
<dbReference type="FunFam" id="3.40.50.300:FF:000221">
    <property type="entry name" value="Multidrug ABC transporter ATP-binding protein"/>
    <property type="match status" value="1"/>
</dbReference>
<evidence type="ECO:0000256" key="3">
    <source>
        <dbReference type="ARBA" id="ARBA00022475"/>
    </source>
</evidence>
<dbReference type="PROSITE" id="PS50929">
    <property type="entry name" value="ABC_TM1F"/>
    <property type="match status" value="1"/>
</dbReference>
<dbReference type="RefSeq" id="WP_008517077.1">
    <property type="nucleotide sequence ID" value="NZ_ACJM01000009.1"/>
</dbReference>
<gene>
    <name evidence="12" type="ORF">DealDRAFT_2003</name>
</gene>
<feature type="domain" description="ABC transmembrane type-1" evidence="11">
    <location>
        <begin position="18"/>
        <end position="300"/>
    </location>
</feature>
<dbReference type="InterPro" id="IPR027417">
    <property type="entry name" value="P-loop_NTPase"/>
</dbReference>
<evidence type="ECO:0000259" key="11">
    <source>
        <dbReference type="PROSITE" id="PS50929"/>
    </source>
</evidence>
<dbReference type="InterPro" id="IPR003593">
    <property type="entry name" value="AAA+_ATPase"/>
</dbReference>
<evidence type="ECO:0000259" key="10">
    <source>
        <dbReference type="PROSITE" id="PS50893"/>
    </source>
</evidence>
<evidence type="ECO:0000256" key="7">
    <source>
        <dbReference type="ARBA" id="ARBA00022989"/>
    </source>
</evidence>
<keyword evidence="8 9" id="KW-0472">Membrane</keyword>
<reference evidence="12 13" key="1">
    <citation type="submission" date="2009-02" db="EMBL/GenBank/DDBJ databases">
        <title>Sequencing of the draft genome and assembly of Dethiobacter alkaliphilus AHT 1.</title>
        <authorList>
            <consortium name="US DOE Joint Genome Institute (JGI-PGF)"/>
            <person name="Lucas S."/>
            <person name="Copeland A."/>
            <person name="Lapidus A."/>
            <person name="Glavina del Rio T."/>
            <person name="Dalin E."/>
            <person name="Tice H."/>
            <person name="Bruce D."/>
            <person name="Goodwin L."/>
            <person name="Pitluck S."/>
            <person name="Larimer F."/>
            <person name="Land M.L."/>
            <person name="Hauser L."/>
            <person name="Muyzer G."/>
        </authorList>
    </citation>
    <scope>NUCLEOTIDE SEQUENCE [LARGE SCALE GENOMIC DNA]</scope>
    <source>
        <strain evidence="12 13">AHT 1</strain>
    </source>
</reference>
<dbReference type="InterPro" id="IPR036640">
    <property type="entry name" value="ABC1_TM_sf"/>
</dbReference>
<dbReference type="SMART" id="SM00382">
    <property type="entry name" value="AAA"/>
    <property type="match status" value="1"/>
</dbReference>
<keyword evidence="13" id="KW-1185">Reference proteome</keyword>
<dbReference type="GO" id="GO:0015421">
    <property type="term" value="F:ABC-type oligopeptide transporter activity"/>
    <property type="evidence" value="ECO:0007669"/>
    <property type="project" value="TreeGrafter"/>
</dbReference>